<dbReference type="EMBL" id="JASCTH010000003">
    <property type="protein sequence ID" value="MDI6098169.1"/>
    <property type="molecule type" value="Genomic_DNA"/>
</dbReference>
<keyword evidence="1" id="KW-0472">Membrane</keyword>
<evidence type="ECO:0000313" key="2">
    <source>
        <dbReference type="EMBL" id="MDI6098169.1"/>
    </source>
</evidence>
<keyword evidence="1" id="KW-1133">Transmembrane helix</keyword>
<feature type="transmembrane region" description="Helical" evidence="1">
    <location>
        <begin position="118"/>
        <end position="141"/>
    </location>
</feature>
<protein>
    <submittedName>
        <fullName evidence="2">Uncharacterized protein</fullName>
    </submittedName>
</protein>
<name>A0ABT6WEL1_9ACTN</name>
<dbReference type="Proteomes" id="UP001241758">
    <property type="component" value="Unassembled WGS sequence"/>
</dbReference>
<accession>A0ABT6WEL1</accession>
<feature type="transmembrane region" description="Helical" evidence="1">
    <location>
        <begin position="27"/>
        <end position="46"/>
    </location>
</feature>
<proteinExistence type="predicted"/>
<keyword evidence="1" id="KW-0812">Transmembrane</keyword>
<organism evidence="2 3">
    <name type="scientific">Actinoplanes sandaracinus</name>
    <dbReference type="NCBI Taxonomy" id="3045177"/>
    <lineage>
        <taxon>Bacteria</taxon>
        <taxon>Bacillati</taxon>
        <taxon>Actinomycetota</taxon>
        <taxon>Actinomycetes</taxon>
        <taxon>Micromonosporales</taxon>
        <taxon>Micromonosporaceae</taxon>
        <taxon>Actinoplanes</taxon>
    </lineage>
</organism>
<dbReference type="RefSeq" id="WP_282757687.1">
    <property type="nucleotide sequence ID" value="NZ_JASCTH010000003.1"/>
</dbReference>
<reference evidence="2 3" key="1">
    <citation type="submission" date="2023-05" db="EMBL/GenBank/DDBJ databases">
        <title>Actinoplanes sp. NEAU-A12 genome sequencing.</title>
        <authorList>
            <person name="Wang Z.-S."/>
        </authorList>
    </citation>
    <scope>NUCLEOTIDE SEQUENCE [LARGE SCALE GENOMIC DNA]</scope>
    <source>
        <strain evidence="2 3">NEAU-A12</strain>
    </source>
</reference>
<evidence type="ECO:0000313" key="3">
    <source>
        <dbReference type="Proteomes" id="UP001241758"/>
    </source>
</evidence>
<gene>
    <name evidence="2" type="ORF">QLQ12_06075</name>
</gene>
<comment type="caution">
    <text evidence="2">The sequence shown here is derived from an EMBL/GenBank/DDBJ whole genome shotgun (WGS) entry which is preliminary data.</text>
</comment>
<evidence type="ECO:0000256" key="1">
    <source>
        <dbReference type="SAM" id="Phobius"/>
    </source>
</evidence>
<keyword evidence="3" id="KW-1185">Reference proteome</keyword>
<sequence length="142" mass="15472">MATNEDLRLRYLTDIQAVIGRLSQNSFVIRGWSVTLVSIIFAIVGAQRGDLHAYALLAIPPAVIFWGLDAYYLRRERLFRRLYATVGQEASDGAGGRRLFEMDVDDFGADVPGYATTLFAGHVVVIPAMLVVLATALAVLAG</sequence>
<feature type="transmembrane region" description="Helical" evidence="1">
    <location>
        <begin position="52"/>
        <end position="73"/>
    </location>
</feature>